<comment type="catalytic activity">
    <reaction evidence="5">
        <text>a 3,4-dihydroxy-5-(all-trans-polyprenyl)benzoate + S-adenosyl-L-methionine = a 4-hydroxy-3-methoxy-5-(all-trans-polyprenyl)benzoate + S-adenosyl-L-homocysteine + H(+)</text>
        <dbReference type="Rhea" id="RHEA:44452"/>
        <dbReference type="Rhea" id="RHEA-COMP:10930"/>
        <dbReference type="Rhea" id="RHEA-COMP:10931"/>
        <dbReference type="ChEBI" id="CHEBI:15378"/>
        <dbReference type="ChEBI" id="CHEBI:57856"/>
        <dbReference type="ChEBI" id="CHEBI:59789"/>
        <dbReference type="ChEBI" id="CHEBI:64694"/>
        <dbReference type="ChEBI" id="CHEBI:84443"/>
        <dbReference type="EC" id="2.1.1.114"/>
    </reaction>
</comment>
<feature type="binding site" evidence="5">
    <location>
        <position position="251"/>
    </location>
    <ligand>
        <name>Mg(2+)</name>
        <dbReference type="ChEBI" id="CHEBI:18420"/>
    </ligand>
</feature>
<feature type="binding site" evidence="5">
    <location>
        <position position="178"/>
    </location>
    <ligand>
        <name>S-adenosyl-L-methionine</name>
        <dbReference type="ChEBI" id="CHEBI:59789"/>
    </ligand>
</feature>
<protein>
    <recommendedName>
        <fullName evidence="5">Ubiquinone biosynthesis O-methyltransferase, mitochondrial</fullName>
    </recommendedName>
    <alternativeName>
        <fullName evidence="5">3-demethylubiquinol 3-O-methyltransferase</fullName>
        <ecNumber evidence="5">2.1.1.64</ecNumber>
    </alternativeName>
    <alternativeName>
        <fullName evidence="5">3-demethylubiquinone 3-O-methyltransferase</fullName>
        <ecNumber evidence="5">2.1.1.-</ecNumber>
    </alternativeName>
    <alternativeName>
        <fullName evidence="5">Polyprenyldihydroxybenzoate methyltransferase</fullName>
        <ecNumber evidence="5">2.1.1.114</ecNumber>
    </alternativeName>
</protein>
<dbReference type="EC" id="2.1.1.114" evidence="5"/>
<dbReference type="AlphaFoldDB" id="A0AAV2I2V6"/>
<dbReference type="Pfam" id="PF08241">
    <property type="entry name" value="Methyltransf_11"/>
    <property type="match status" value="1"/>
</dbReference>
<gene>
    <name evidence="7" type="ORF">GSLYS_00013947001</name>
</gene>
<evidence type="ECO:0000256" key="4">
    <source>
        <dbReference type="ARBA" id="ARBA00022691"/>
    </source>
</evidence>
<dbReference type="EMBL" id="CAXITT010000376">
    <property type="protein sequence ID" value="CAL1540292.1"/>
    <property type="molecule type" value="Genomic_DNA"/>
</dbReference>
<keyword evidence="3 5" id="KW-0831">Ubiquinone biosynthesis</keyword>
<dbReference type="GO" id="GO:0031314">
    <property type="term" value="C:extrinsic component of mitochondrial inner membrane"/>
    <property type="evidence" value="ECO:0007669"/>
    <property type="project" value="UniProtKB-UniRule"/>
</dbReference>
<dbReference type="InterPro" id="IPR013216">
    <property type="entry name" value="Methyltransf_11"/>
</dbReference>
<dbReference type="SUPFAM" id="SSF53335">
    <property type="entry name" value="S-adenosyl-L-methionine-dependent methyltransferases"/>
    <property type="match status" value="1"/>
</dbReference>
<dbReference type="EC" id="2.1.1.64" evidence="5"/>
<dbReference type="GO" id="GO:0061542">
    <property type="term" value="F:3-demethylubiquinol 3-O-methyltransferase activity"/>
    <property type="evidence" value="ECO:0007669"/>
    <property type="project" value="UniProtKB-UniRule"/>
</dbReference>
<feature type="binding site" evidence="5">
    <location>
        <position position="146"/>
    </location>
    <ligand>
        <name>S-adenosyl-L-methionine</name>
        <dbReference type="ChEBI" id="CHEBI:59789"/>
    </ligand>
</feature>
<comment type="pathway">
    <text evidence="5">Cofactor biosynthesis; ubiquinone biosynthesis.</text>
</comment>
<name>A0AAV2I2V6_LYMST</name>
<evidence type="ECO:0000313" key="7">
    <source>
        <dbReference type="EMBL" id="CAL1540292.1"/>
    </source>
</evidence>
<dbReference type="CDD" id="cd02440">
    <property type="entry name" value="AdoMet_MTases"/>
    <property type="match status" value="1"/>
</dbReference>
<comment type="caution">
    <text evidence="7">The sequence shown here is derived from an EMBL/GenBank/DDBJ whole genome shotgun (WGS) entry which is preliminary data.</text>
</comment>
<keyword evidence="5" id="KW-0472">Membrane</keyword>
<reference evidence="7 8" key="1">
    <citation type="submission" date="2024-04" db="EMBL/GenBank/DDBJ databases">
        <authorList>
            <consortium name="Genoscope - CEA"/>
            <person name="William W."/>
        </authorList>
    </citation>
    <scope>NUCLEOTIDE SEQUENCE [LARGE SCALE GENOMIC DNA]</scope>
</reference>
<feature type="binding site" evidence="5">
    <location>
        <position position="246"/>
    </location>
    <ligand>
        <name>S-adenosyl-L-methionine</name>
        <dbReference type="ChEBI" id="CHEBI:59789"/>
    </ligand>
</feature>
<keyword evidence="5" id="KW-0496">Mitochondrion</keyword>
<keyword evidence="8" id="KW-1185">Reference proteome</keyword>
<dbReference type="EC" id="2.1.1.-" evidence="5"/>
<accession>A0AAV2I2V6</accession>
<dbReference type="GO" id="GO:0010420">
    <property type="term" value="F:polyprenyldihydroxybenzoate methyltransferase activity"/>
    <property type="evidence" value="ECO:0007669"/>
    <property type="project" value="UniProtKB-UniRule"/>
</dbReference>
<evidence type="ECO:0000256" key="5">
    <source>
        <dbReference type="HAMAP-Rule" id="MF_03190"/>
    </source>
</evidence>
<keyword evidence="1 5" id="KW-0489">Methyltransferase</keyword>
<keyword evidence="4 5" id="KW-0949">S-adenosyl-L-methionine</keyword>
<keyword evidence="5" id="KW-0479">Metal-binding</keyword>
<dbReference type="Proteomes" id="UP001497497">
    <property type="component" value="Unassembled WGS sequence"/>
</dbReference>
<dbReference type="PANTHER" id="PTHR43464:SF19">
    <property type="entry name" value="UBIQUINONE BIOSYNTHESIS O-METHYLTRANSFERASE, MITOCHONDRIAL"/>
    <property type="match status" value="1"/>
</dbReference>
<keyword evidence="2 5" id="KW-0808">Transferase</keyword>
<dbReference type="GO" id="GO:0046872">
    <property type="term" value="F:metal ion binding"/>
    <property type="evidence" value="ECO:0007669"/>
    <property type="project" value="UniProtKB-KW"/>
</dbReference>
<dbReference type="PANTHER" id="PTHR43464">
    <property type="entry name" value="METHYLTRANSFERASE"/>
    <property type="match status" value="1"/>
</dbReference>
<dbReference type="Gene3D" id="3.40.50.150">
    <property type="entry name" value="Vaccinia Virus protein VP39"/>
    <property type="match status" value="1"/>
</dbReference>
<keyword evidence="5" id="KW-0999">Mitochondrion inner membrane</keyword>
<proteinExistence type="inferred from homology"/>
<dbReference type="GO" id="GO:0032259">
    <property type="term" value="P:methylation"/>
    <property type="evidence" value="ECO:0007669"/>
    <property type="project" value="UniProtKB-KW"/>
</dbReference>
<sequence>MNFCRFCTTAGVRSSIKRLAAAPYKLCYLDSDKCNKSYCNSESRSFCNLGLLSRLKTNDSKYPLTADTFNSLNPKKQEKFPLFFQQIRQHTNLGAISADEKANIFQRPKAQSTIDEEEVSKFSGLSALWWDEGGEFEALHSLNELRIPLIRDALVSKKNLDQYDPASPLQGFWILDVGSGGGILSEPLARLGASVIGLEASEETIKIAQAHLIHDVQIRDSVKYIKSTVEDIALTQEGKFDAVVASEVLEHVSDAQTFVTAACKLVRPGGSIFFTTLNKTQLAYALGIVAAENILHLVTPGTHDWEKFVPPTVLQHMLDKNNFATRLIHGMWYNPLSKRWSWTKDTSINYALHAVKPSTGEEGDVWKERKP</sequence>
<dbReference type="InterPro" id="IPR010233">
    <property type="entry name" value="UbiG_MeTrfase"/>
</dbReference>
<evidence type="ECO:0000259" key="6">
    <source>
        <dbReference type="Pfam" id="PF08241"/>
    </source>
</evidence>
<feature type="binding site" evidence="5">
    <location>
        <position position="250"/>
    </location>
    <ligand>
        <name>Mg(2+)</name>
        <dbReference type="ChEBI" id="CHEBI:18420"/>
    </ligand>
</feature>
<comment type="catalytic activity">
    <reaction evidence="5">
        <text>a 3-demethylubiquinone + S-adenosyl-L-methionine = a ubiquinone + S-adenosyl-L-homocysteine</text>
        <dbReference type="Rhea" id="RHEA:81215"/>
        <dbReference type="Rhea" id="RHEA-COMP:9565"/>
        <dbReference type="Rhea" id="RHEA-COMP:19654"/>
        <dbReference type="ChEBI" id="CHEBI:16389"/>
        <dbReference type="ChEBI" id="CHEBI:57856"/>
        <dbReference type="ChEBI" id="CHEBI:59789"/>
        <dbReference type="ChEBI" id="CHEBI:231825"/>
    </reaction>
</comment>
<comment type="similarity">
    <text evidence="5">Belongs to the class I-like SAM-binding methyltransferase superfamily. UbiG/COQ3 family.</text>
</comment>
<evidence type="ECO:0000256" key="2">
    <source>
        <dbReference type="ARBA" id="ARBA00022679"/>
    </source>
</evidence>
<evidence type="ECO:0000313" key="8">
    <source>
        <dbReference type="Proteomes" id="UP001497497"/>
    </source>
</evidence>
<comment type="caution">
    <text evidence="5">Lacks conserved residue(s) required for the propagation of feature annotation.</text>
</comment>
<feature type="domain" description="Methyltransferase type 11" evidence="6">
    <location>
        <begin position="175"/>
        <end position="274"/>
    </location>
</feature>
<dbReference type="HAMAP" id="MF_00472">
    <property type="entry name" value="UbiG"/>
    <property type="match status" value="1"/>
</dbReference>
<comment type="function">
    <text evidence="5">O-methyltransferase required for two non-consecutive steps during ubiquinone biosynthesis. Catalyzes the 2 O-methylation of 3,4-dihydroxy-5-(all-trans-polyprenyl)benzoic acid into 4-hydroxy-3-methoxy-5-(all-trans-polyprenyl)benzoic acid. Also catalyzes the last step of ubiquinone biosynthesis by mediating methylation of 3-demethylubiquinone into ubiquinone. Also able to mediate the methylation of 3-demethylubiquinol into ubiquinol.</text>
</comment>
<organism evidence="7 8">
    <name type="scientific">Lymnaea stagnalis</name>
    <name type="common">Great pond snail</name>
    <name type="synonym">Helix stagnalis</name>
    <dbReference type="NCBI Taxonomy" id="6523"/>
    <lineage>
        <taxon>Eukaryota</taxon>
        <taxon>Metazoa</taxon>
        <taxon>Spiralia</taxon>
        <taxon>Lophotrochozoa</taxon>
        <taxon>Mollusca</taxon>
        <taxon>Gastropoda</taxon>
        <taxon>Heterobranchia</taxon>
        <taxon>Euthyneura</taxon>
        <taxon>Panpulmonata</taxon>
        <taxon>Hygrophila</taxon>
        <taxon>Lymnaeoidea</taxon>
        <taxon>Lymnaeidae</taxon>
        <taxon>Lymnaea</taxon>
    </lineage>
</organism>
<comment type="subunit">
    <text evidence="5">Component of a multi-subunit COQ enzyme complex.</text>
</comment>
<dbReference type="InterPro" id="IPR029063">
    <property type="entry name" value="SAM-dependent_MTases_sf"/>
</dbReference>
<evidence type="ECO:0000256" key="1">
    <source>
        <dbReference type="ARBA" id="ARBA00022603"/>
    </source>
</evidence>
<dbReference type="NCBIfam" id="TIGR01983">
    <property type="entry name" value="UbiG"/>
    <property type="match status" value="1"/>
</dbReference>
<evidence type="ECO:0000256" key="3">
    <source>
        <dbReference type="ARBA" id="ARBA00022688"/>
    </source>
</evidence>
<feature type="binding site" evidence="5">
    <location>
        <position position="247"/>
    </location>
    <ligand>
        <name>Mg(2+)</name>
        <dbReference type="ChEBI" id="CHEBI:18420"/>
    </ligand>
</feature>
<keyword evidence="5" id="KW-0460">Magnesium</keyword>
<comment type="cofactor">
    <cofactor evidence="5">
        <name>Mg(2+)</name>
        <dbReference type="ChEBI" id="CHEBI:18420"/>
    </cofactor>
</comment>
<comment type="subcellular location">
    <subcellularLocation>
        <location evidence="5">Mitochondrion inner membrane</location>
        <topology evidence="5">Peripheral membrane protein</topology>
        <orientation evidence="5">Matrix side</orientation>
    </subcellularLocation>
</comment>
<comment type="catalytic activity">
    <reaction evidence="5">
        <text>a 3-demethylubiquinol + S-adenosyl-L-methionine = a ubiquinol + S-adenosyl-L-homocysteine + H(+)</text>
        <dbReference type="Rhea" id="RHEA:44380"/>
        <dbReference type="Rhea" id="RHEA-COMP:9566"/>
        <dbReference type="Rhea" id="RHEA-COMP:10914"/>
        <dbReference type="ChEBI" id="CHEBI:15378"/>
        <dbReference type="ChEBI" id="CHEBI:17976"/>
        <dbReference type="ChEBI" id="CHEBI:57856"/>
        <dbReference type="ChEBI" id="CHEBI:59789"/>
        <dbReference type="ChEBI" id="CHEBI:84422"/>
        <dbReference type="EC" id="2.1.1.64"/>
    </reaction>
</comment>